<dbReference type="PANTHER" id="PTHR39452">
    <property type="entry name" value="CHEY-P PHOSPHATASE CHEX"/>
    <property type="match status" value="1"/>
</dbReference>
<reference evidence="3 4" key="1">
    <citation type="submission" date="2017-07" db="EMBL/GenBank/DDBJ databases">
        <title>Paenibacillus herberti R33 genome sequencing and assembly.</title>
        <authorList>
            <person name="Su W."/>
        </authorList>
    </citation>
    <scope>NUCLEOTIDE SEQUENCE [LARGE SCALE GENOMIC DNA]</scope>
    <source>
        <strain evidence="3 4">R33</strain>
    </source>
</reference>
<feature type="domain" description="Chemotaxis phosphatase CheX-like" evidence="2">
    <location>
        <begin position="45"/>
        <end position="135"/>
    </location>
</feature>
<dbReference type="InterPro" id="IPR028976">
    <property type="entry name" value="CheC-like_sf"/>
</dbReference>
<proteinExistence type="predicted"/>
<dbReference type="RefSeq" id="WP_089524666.1">
    <property type="nucleotide sequence ID" value="NZ_NMUQ01000001.1"/>
</dbReference>
<dbReference type="Gene3D" id="3.40.1550.10">
    <property type="entry name" value="CheC-like"/>
    <property type="match status" value="1"/>
</dbReference>
<dbReference type="OrthoDB" id="9788100at2"/>
<name>A0A229P6W6_9BACL</name>
<sequence length="153" mass="16454">MKAEFINPFLESAVMVLEQVVQIKPQTGPVGLKELRGQSGFIWIQIQLIGQVNGEIVFGLSEDSALKIVSAMMGGFEISVLDEMGKSAISELSNMISGNASTRLSNQGVHVDITPPAFLQGYQIQLLEARKAITVPVIIDGIGQMDIQVLLAS</sequence>
<evidence type="ECO:0000256" key="1">
    <source>
        <dbReference type="ARBA" id="ARBA00022500"/>
    </source>
</evidence>
<keyword evidence="4" id="KW-1185">Reference proteome</keyword>
<comment type="caution">
    <text evidence="3">The sequence shown here is derived from an EMBL/GenBank/DDBJ whole genome shotgun (WGS) entry which is preliminary data.</text>
</comment>
<dbReference type="Pfam" id="PF13690">
    <property type="entry name" value="CheX"/>
    <property type="match status" value="1"/>
</dbReference>
<dbReference type="EMBL" id="NMUQ01000001">
    <property type="protein sequence ID" value="OXM17589.1"/>
    <property type="molecule type" value="Genomic_DNA"/>
</dbReference>
<dbReference type="InterPro" id="IPR038756">
    <property type="entry name" value="CheX-like"/>
</dbReference>
<evidence type="ECO:0000313" key="3">
    <source>
        <dbReference type="EMBL" id="OXM17589.1"/>
    </source>
</evidence>
<dbReference type="SUPFAM" id="SSF103039">
    <property type="entry name" value="CheC-like"/>
    <property type="match status" value="1"/>
</dbReference>
<dbReference type="PANTHER" id="PTHR39452:SF1">
    <property type="entry name" value="CHEY-P PHOSPHATASE CHEX"/>
    <property type="match status" value="1"/>
</dbReference>
<dbReference type="CDD" id="cd17906">
    <property type="entry name" value="CheX"/>
    <property type="match status" value="1"/>
</dbReference>
<dbReference type="AlphaFoldDB" id="A0A229P6W6"/>
<accession>A0A229P6W6</accession>
<dbReference type="GO" id="GO:0006935">
    <property type="term" value="P:chemotaxis"/>
    <property type="evidence" value="ECO:0007669"/>
    <property type="project" value="UniProtKB-KW"/>
</dbReference>
<keyword evidence="1" id="KW-0145">Chemotaxis</keyword>
<evidence type="ECO:0000259" key="2">
    <source>
        <dbReference type="Pfam" id="PF13690"/>
    </source>
</evidence>
<dbReference type="Proteomes" id="UP000215145">
    <property type="component" value="Unassembled WGS sequence"/>
</dbReference>
<gene>
    <name evidence="3" type="ORF">CGZ75_11190</name>
</gene>
<organism evidence="3 4">
    <name type="scientific">Paenibacillus herberti</name>
    <dbReference type="NCBI Taxonomy" id="1619309"/>
    <lineage>
        <taxon>Bacteria</taxon>
        <taxon>Bacillati</taxon>
        <taxon>Bacillota</taxon>
        <taxon>Bacilli</taxon>
        <taxon>Bacillales</taxon>
        <taxon>Paenibacillaceae</taxon>
        <taxon>Paenibacillus</taxon>
    </lineage>
</organism>
<dbReference type="InterPro" id="IPR028051">
    <property type="entry name" value="CheX-like_dom"/>
</dbReference>
<protein>
    <submittedName>
        <fullName evidence="3">Chemotaxis protein CheX</fullName>
    </submittedName>
</protein>
<evidence type="ECO:0000313" key="4">
    <source>
        <dbReference type="Proteomes" id="UP000215145"/>
    </source>
</evidence>